<evidence type="ECO:0000313" key="7">
    <source>
        <dbReference type="Proteomes" id="UP000298264"/>
    </source>
</evidence>
<dbReference type="GO" id="GO:0052816">
    <property type="term" value="F:long-chain fatty acyl-CoA hydrolase activity"/>
    <property type="evidence" value="ECO:0007669"/>
    <property type="project" value="TreeGrafter"/>
</dbReference>
<accession>A0A4V3JXL8</accession>
<comment type="caution">
    <text evidence="6">The sequence shown here is derived from an EMBL/GenBank/DDBJ whole genome shotgun (WGS) entry which is preliminary data.</text>
</comment>
<keyword evidence="4" id="KW-0812">Transmembrane</keyword>
<dbReference type="OrthoDB" id="9791628at2"/>
<dbReference type="PANTHER" id="PTHR11049:SF24">
    <property type="entry name" value="CYTOSOLIC ACYL COENZYME A THIOESTER HYDROLASE"/>
    <property type="match status" value="1"/>
</dbReference>
<dbReference type="AlphaFoldDB" id="A0A4V3JXL8"/>
<evidence type="ECO:0000256" key="1">
    <source>
        <dbReference type="ARBA" id="ARBA00010458"/>
    </source>
</evidence>
<name>A0A4V3JXL8_9LEPT</name>
<dbReference type="SUPFAM" id="SSF54637">
    <property type="entry name" value="Thioesterase/thiol ester dehydrase-isomerase"/>
    <property type="match status" value="1"/>
</dbReference>
<keyword evidence="7" id="KW-1185">Reference proteome</keyword>
<reference evidence="6" key="1">
    <citation type="journal article" date="2019" name="PLoS Negl. Trop. Dis.">
        <title>Revisiting the worldwide diversity of Leptospira species in the environment.</title>
        <authorList>
            <person name="Vincent A.T."/>
            <person name="Schiettekatte O."/>
            <person name="Bourhy P."/>
            <person name="Veyrier F.J."/>
            <person name="Picardeau M."/>
        </authorList>
    </citation>
    <scope>NUCLEOTIDE SEQUENCE [LARGE SCALE GENOMIC DNA]</scope>
    <source>
        <strain evidence="6">201400974</strain>
    </source>
</reference>
<evidence type="ECO:0000256" key="4">
    <source>
        <dbReference type="SAM" id="Phobius"/>
    </source>
</evidence>
<dbReference type="InterPro" id="IPR040170">
    <property type="entry name" value="Cytosol_ACT"/>
</dbReference>
<protein>
    <submittedName>
        <fullName evidence="6">Acyl-CoA thioesterase</fullName>
    </submittedName>
</protein>
<dbReference type="Gene3D" id="3.10.129.10">
    <property type="entry name" value="Hotdog Thioesterase"/>
    <property type="match status" value="1"/>
</dbReference>
<evidence type="ECO:0000256" key="2">
    <source>
        <dbReference type="ARBA" id="ARBA00022801"/>
    </source>
</evidence>
<feature type="transmembrane region" description="Helical" evidence="4">
    <location>
        <begin position="12"/>
        <end position="30"/>
    </location>
</feature>
<dbReference type="Pfam" id="PF03061">
    <property type="entry name" value="4HBT"/>
    <property type="match status" value="1"/>
</dbReference>
<feature type="domain" description="HotDog ACOT-type" evidence="5">
    <location>
        <begin position="1"/>
        <end position="104"/>
    </location>
</feature>
<keyword evidence="4" id="KW-0472">Membrane</keyword>
<dbReference type="InterPro" id="IPR033120">
    <property type="entry name" value="HOTDOG_ACOT"/>
</dbReference>
<organism evidence="6 7">
    <name type="scientific">Leptospira ilyithenensis</name>
    <dbReference type="NCBI Taxonomy" id="2484901"/>
    <lineage>
        <taxon>Bacteria</taxon>
        <taxon>Pseudomonadati</taxon>
        <taxon>Spirochaetota</taxon>
        <taxon>Spirochaetia</taxon>
        <taxon>Leptospirales</taxon>
        <taxon>Leptospiraceae</taxon>
        <taxon>Leptospira</taxon>
    </lineage>
</organism>
<dbReference type="GO" id="GO:0009062">
    <property type="term" value="P:fatty acid catabolic process"/>
    <property type="evidence" value="ECO:0007669"/>
    <property type="project" value="TreeGrafter"/>
</dbReference>
<evidence type="ECO:0000313" key="6">
    <source>
        <dbReference type="EMBL" id="TGN12017.1"/>
    </source>
</evidence>
<comment type="similarity">
    <text evidence="1">Belongs to the acyl coenzyme A hydrolase family.</text>
</comment>
<sequence length="122" mass="13427">MVFPERTNHYGTLFAGAALSLMVKSAYMLASRYSRHTVVVANSEKADFQVPIKQGQLIEIISKITKTGTTSMTVGVELYSEDFLTGERRLGTKGKFVLVALDKTGKPTKVPPLFDRVRSKSA</sequence>
<dbReference type="PANTHER" id="PTHR11049">
    <property type="entry name" value="ACYL COENZYME A THIOESTER HYDROLASE"/>
    <property type="match status" value="1"/>
</dbReference>
<dbReference type="Proteomes" id="UP000298264">
    <property type="component" value="Unassembled WGS sequence"/>
</dbReference>
<evidence type="ECO:0000256" key="3">
    <source>
        <dbReference type="PROSITE-ProRule" id="PRU01106"/>
    </source>
</evidence>
<dbReference type="PROSITE" id="PS51770">
    <property type="entry name" value="HOTDOG_ACOT"/>
    <property type="match status" value="1"/>
</dbReference>
<dbReference type="GO" id="GO:0006637">
    <property type="term" value="P:acyl-CoA metabolic process"/>
    <property type="evidence" value="ECO:0007669"/>
    <property type="project" value="TreeGrafter"/>
</dbReference>
<keyword evidence="2 3" id="KW-0378">Hydrolase</keyword>
<keyword evidence="4" id="KW-1133">Transmembrane helix</keyword>
<dbReference type="EMBL" id="RQHV01000036">
    <property type="protein sequence ID" value="TGN12017.1"/>
    <property type="molecule type" value="Genomic_DNA"/>
</dbReference>
<proteinExistence type="inferred from homology"/>
<dbReference type="CDD" id="cd03442">
    <property type="entry name" value="BFIT_BACH"/>
    <property type="match status" value="1"/>
</dbReference>
<dbReference type="InterPro" id="IPR006683">
    <property type="entry name" value="Thioestr_dom"/>
</dbReference>
<evidence type="ECO:0000259" key="5">
    <source>
        <dbReference type="PROSITE" id="PS51770"/>
    </source>
</evidence>
<gene>
    <name evidence="6" type="ORF">EHS11_04995</name>
</gene>
<dbReference type="InterPro" id="IPR029069">
    <property type="entry name" value="HotDog_dom_sf"/>
</dbReference>
<dbReference type="GO" id="GO:0005829">
    <property type="term" value="C:cytosol"/>
    <property type="evidence" value="ECO:0007669"/>
    <property type="project" value="TreeGrafter"/>
</dbReference>